<reference evidence="1" key="1">
    <citation type="submission" date="2019-12" db="EMBL/GenBank/DDBJ databases">
        <title>An insight into the sialome of adult female Ixodes ricinus ticks feeding for 6 days.</title>
        <authorList>
            <person name="Perner J."/>
            <person name="Ribeiro J.M.C."/>
        </authorList>
    </citation>
    <scope>NUCLEOTIDE SEQUENCE</scope>
    <source>
        <strain evidence="1">Semi-engorged</strain>
        <tissue evidence="1">Salivary glands</tissue>
    </source>
</reference>
<accession>A0A6B0UG01</accession>
<sequence>MFFKLGQMQWKVNWGTMILKLVLSKGFHKTQLTFVLKNFCIKGLTCSILLHPCMLWQGKQEKDSWRTRKIFCTLPVIGTLALLKRLK</sequence>
<organism evidence="1">
    <name type="scientific">Ixodes ricinus</name>
    <name type="common">Common tick</name>
    <name type="synonym">Acarus ricinus</name>
    <dbReference type="NCBI Taxonomy" id="34613"/>
    <lineage>
        <taxon>Eukaryota</taxon>
        <taxon>Metazoa</taxon>
        <taxon>Ecdysozoa</taxon>
        <taxon>Arthropoda</taxon>
        <taxon>Chelicerata</taxon>
        <taxon>Arachnida</taxon>
        <taxon>Acari</taxon>
        <taxon>Parasitiformes</taxon>
        <taxon>Ixodida</taxon>
        <taxon>Ixodoidea</taxon>
        <taxon>Ixodidae</taxon>
        <taxon>Ixodinae</taxon>
        <taxon>Ixodes</taxon>
    </lineage>
</organism>
<evidence type="ECO:0000313" key="1">
    <source>
        <dbReference type="EMBL" id="MXU85783.1"/>
    </source>
</evidence>
<dbReference type="AlphaFoldDB" id="A0A6B0UG01"/>
<name>A0A6B0UG01_IXORI</name>
<proteinExistence type="predicted"/>
<protein>
    <submittedName>
        <fullName evidence="1">Putative secreted protein</fullName>
    </submittedName>
</protein>
<dbReference type="EMBL" id="GIFC01003700">
    <property type="protein sequence ID" value="MXU85783.1"/>
    <property type="molecule type" value="Transcribed_RNA"/>
</dbReference>